<feature type="domain" description="Flavodoxin-like" evidence="7">
    <location>
        <begin position="4"/>
        <end position="142"/>
    </location>
</feature>
<evidence type="ECO:0000256" key="6">
    <source>
        <dbReference type="ARBA" id="ARBA00022982"/>
    </source>
</evidence>
<protein>
    <submittedName>
        <fullName evidence="8">Flavodoxin</fullName>
    </submittedName>
</protein>
<dbReference type="PANTHER" id="PTHR42809">
    <property type="entry name" value="FLAVODOXIN 2"/>
    <property type="match status" value="1"/>
</dbReference>
<evidence type="ECO:0000256" key="3">
    <source>
        <dbReference type="ARBA" id="ARBA00022448"/>
    </source>
</evidence>
<dbReference type="Pfam" id="PF00258">
    <property type="entry name" value="Flavodoxin_1"/>
    <property type="match status" value="1"/>
</dbReference>
<dbReference type="InterPro" id="IPR008254">
    <property type="entry name" value="Flavodoxin/NO_synth"/>
</dbReference>
<comment type="similarity">
    <text evidence="2">Belongs to the flavodoxin family.</text>
</comment>
<gene>
    <name evidence="8" type="ORF">C4541_07880</name>
</gene>
<dbReference type="Proteomes" id="UP000266426">
    <property type="component" value="Unassembled WGS sequence"/>
</dbReference>
<keyword evidence="4" id="KW-0285">Flavoprotein</keyword>
<dbReference type="InterPro" id="IPR001226">
    <property type="entry name" value="Flavodoxin_CS"/>
</dbReference>
<dbReference type="GO" id="GO:0010181">
    <property type="term" value="F:FMN binding"/>
    <property type="evidence" value="ECO:0007669"/>
    <property type="project" value="InterPro"/>
</dbReference>
<dbReference type="SUPFAM" id="SSF52218">
    <property type="entry name" value="Flavoproteins"/>
    <property type="match status" value="1"/>
</dbReference>
<dbReference type="InterPro" id="IPR029039">
    <property type="entry name" value="Flavoprotein-like_sf"/>
</dbReference>
<keyword evidence="6" id="KW-0249">Electron transport</keyword>
<comment type="cofactor">
    <cofactor evidence="1">
        <name>FMN</name>
        <dbReference type="ChEBI" id="CHEBI:58210"/>
    </cofactor>
</comment>
<organism evidence="8 9">
    <name type="scientific">Candidatus Auribacter fodinae</name>
    <dbReference type="NCBI Taxonomy" id="2093366"/>
    <lineage>
        <taxon>Bacteria</taxon>
        <taxon>Pseudomonadati</taxon>
        <taxon>Candidatus Auribacterota</taxon>
        <taxon>Candidatus Auribacteria</taxon>
        <taxon>Candidatus Auribacterales</taxon>
        <taxon>Candidatus Auribacteraceae</taxon>
        <taxon>Candidatus Auribacter</taxon>
    </lineage>
</organism>
<evidence type="ECO:0000256" key="4">
    <source>
        <dbReference type="ARBA" id="ARBA00022630"/>
    </source>
</evidence>
<accession>A0A3A4R0J5</accession>
<dbReference type="GO" id="GO:0009055">
    <property type="term" value="F:electron transfer activity"/>
    <property type="evidence" value="ECO:0007669"/>
    <property type="project" value="InterPro"/>
</dbReference>
<comment type="caution">
    <text evidence="8">The sequence shown here is derived from an EMBL/GenBank/DDBJ whole genome shotgun (WGS) entry which is preliminary data.</text>
</comment>
<sequence>MGKSIIIYGSTAGNTEFLAYTILQHLRNANRDVVIKNVIDVVPGELHQYDELILGCSTWENGSMQTDFGRLYKSMLFMSFDGKRFALFGRGRRAYGHFCQALDTLENALSERGAQEIMPSLKIDGDAAQFEHEIREWSHSVADALAEAHR</sequence>
<evidence type="ECO:0000256" key="1">
    <source>
        <dbReference type="ARBA" id="ARBA00001917"/>
    </source>
</evidence>
<dbReference type="PROSITE" id="PS00201">
    <property type="entry name" value="FLAVODOXIN"/>
    <property type="match status" value="1"/>
</dbReference>
<evidence type="ECO:0000256" key="5">
    <source>
        <dbReference type="ARBA" id="ARBA00022643"/>
    </source>
</evidence>
<dbReference type="PRINTS" id="PR00369">
    <property type="entry name" value="FLAVODOXIN"/>
</dbReference>
<dbReference type="PANTHER" id="PTHR42809:SF1">
    <property type="entry name" value="FLAVODOXIN 1"/>
    <property type="match status" value="1"/>
</dbReference>
<evidence type="ECO:0000259" key="7">
    <source>
        <dbReference type="PROSITE" id="PS50902"/>
    </source>
</evidence>
<dbReference type="EMBL" id="QZJZ01000066">
    <property type="protein sequence ID" value="RJP58469.1"/>
    <property type="molecule type" value="Genomic_DNA"/>
</dbReference>
<evidence type="ECO:0000313" key="9">
    <source>
        <dbReference type="Proteomes" id="UP000266426"/>
    </source>
</evidence>
<evidence type="ECO:0000256" key="2">
    <source>
        <dbReference type="ARBA" id="ARBA00005267"/>
    </source>
</evidence>
<proteinExistence type="inferred from homology"/>
<name>A0A3A4R0J5_9BACT</name>
<dbReference type="Gene3D" id="3.40.50.360">
    <property type="match status" value="1"/>
</dbReference>
<keyword evidence="3" id="KW-0813">Transport</keyword>
<reference evidence="8 9" key="1">
    <citation type="journal article" date="2017" name="ISME J.">
        <title>Energy and carbon metabolisms in a deep terrestrial subsurface fluid microbial community.</title>
        <authorList>
            <person name="Momper L."/>
            <person name="Jungbluth S.P."/>
            <person name="Lee M.D."/>
            <person name="Amend J.P."/>
        </authorList>
    </citation>
    <scope>NUCLEOTIDE SEQUENCE [LARGE SCALE GENOMIC DNA]</scope>
    <source>
        <strain evidence="8">SURF_26</strain>
    </source>
</reference>
<dbReference type="PROSITE" id="PS50902">
    <property type="entry name" value="FLAVODOXIN_LIKE"/>
    <property type="match status" value="1"/>
</dbReference>
<dbReference type="AlphaFoldDB" id="A0A3A4R0J5"/>
<dbReference type="InterPro" id="IPR001094">
    <property type="entry name" value="Flavdoxin-like"/>
</dbReference>
<evidence type="ECO:0000313" key="8">
    <source>
        <dbReference type="EMBL" id="RJP58469.1"/>
    </source>
</evidence>
<dbReference type="InterPro" id="IPR050619">
    <property type="entry name" value="Flavodoxin"/>
</dbReference>
<keyword evidence="5" id="KW-0288">FMN</keyword>